<gene>
    <name evidence="2" type="primary">hemD</name>
    <name evidence="2" type="ORF">NVIE_027740</name>
</gene>
<accession>A0A060HPI6</accession>
<dbReference type="OrthoDB" id="15395at2157"/>
<dbReference type="Gene3D" id="3.40.50.10090">
    <property type="match status" value="2"/>
</dbReference>
<dbReference type="InterPro" id="IPR039793">
    <property type="entry name" value="UROS/Hem4"/>
</dbReference>
<protein>
    <submittedName>
        <fullName evidence="2">Uroporphyrinogen-III synthase</fullName>
        <ecNumber evidence="2">4.2.1.75</ecNumber>
    </submittedName>
</protein>
<dbReference type="STRING" id="926571.NVIE_027740"/>
<dbReference type="Pfam" id="PF02602">
    <property type="entry name" value="HEM4"/>
    <property type="match status" value="1"/>
</dbReference>
<dbReference type="GeneID" id="74948010"/>
<reference evidence="2 3" key="1">
    <citation type="journal article" date="2014" name="Int. J. Syst. Evol. Microbiol.">
        <title>Nitrososphaera viennensis gen. nov., sp. nov., an aerobic and mesophilic, ammonia-oxidizing archaeon from soil and a member of the archaeal phylum Thaumarchaeota.</title>
        <authorList>
            <person name="Stieglmeier M."/>
            <person name="Klingl A."/>
            <person name="Alves R.J."/>
            <person name="Rittmann S.K."/>
            <person name="Melcher M."/>
            <person name="Leisch N."/>
            <person name="Schleper C."/>
        </authorList>
    </citation>
    <scope>NUCLEOTIDE SEQUENCE [LARGE SCALE GENOMIC DNA]</scope>
    <source>
        <strain evidence="2">EN76</strain>
    </source>
</reference>
<dbReference type="InterPro" id="IPR003754">
    <property type="entry name" value="4pyrrol_synth_uPrphyn_synth"/>
</dbReference>
<feature type="domain" description="Tetrapyrrole biosynthesis uroporphyrinogen III synthase" evidence="1">
    <location>
        <begin position="31"/>
        <end position="270"/>
    </location>
</feature>
<dbReference type="Proteomes" id="UP000027093">
    <property type="component" value="Chromosome"/>
</dbReference>
<dbReference type="AlphaFoldDB" id="A0A060HPI6"/>
<name>A0A060HPI6_9ARCH</name>
<evidence type="ECO:0000313" key="3">
    <source>
        <dbReference type="Proteomes" id="UP000027093"/>
    </source>
</evidence>
<keyword evidence="3" id="KW-1185">Reference proteome</keyword>
<dbReference type="PANTHER" id="PTHR40082:SF1">
    <property type="entry name" value="BLR5956 PROTEIN"/>
    <property type="match status" value="1"/>
</dbReference>
<dbReference type="KEGG" id="nvn:NVIE_027740"/>
<dbReference type="PANTHER" id="PTHR40082">
    <property type="entry name" value="BLR5956 PROTEIN"/>
    <property type="match status" value="1"/>
</dbReference>
<proteinExistence type="predicted"/>
<dbReference type="EMBL" id="CP007536">
    <property type="protein sequence ID" value="AIC17050.1"/>
    <property type="molecule type" value="Genomic_DNA"/>
</dbReference>
<dbReference type="RefSeq" id="WP_075055685.1">
    <property type="nucleotide sequence ID" value="NZ_CP007536.1"/>
</dbReference>
<dbReference type="CDD" id="cd06578">
    <property type="entry name" value="HemD"/>
    <property type="match status" value="1"/>
</dbReference>
<dbReference type="HOGENOM" id="CLU_011276_9_5_2"/>
<dbReference type="GO" id="GO:0006780">
    <property type="term" value="P:uroporphyrinogen III biosynthetic process"/>
    <property type="evidence" value="ECO:0007669"/>
    <property type="project" value="InterPro"/>
</dbReference>
<evidence type="ECO:0000259" key="1">
    <source>
        <dbReference type="Pfam" id="PF02602"/>
    </source>
</evidence>
<evidence type="ECO:0000313" key="2">
    <source>
        <dbReference type="EMBL" id="AIC17050.1"/>
    </source>
</evidence>
<dbReference type="InterPro" id="IPR036108">
    <property type="entry name" value="4pyrrol_syn_uPrphyn_synt_sf"/>
</dbReference>
<organism evidence="2 3">
    <name type="scientific">Nitrososphaera viennensis EN76</name>
    <dbReference type="NCBI Taxonomy" id="926571"/>
    <lineage>
        <taxon>Archaea</taxon>
        <taxon>Nitrososphaerota</taxon>
        <taxon>Nitrososphaeria</taxon>
        <taxon>Nitrososphaerales</taxon>
        <taxon>Nitrososphaeraceae</taxon>
        <taxon>Nitrososphaera</taxon>
    </lineage>
</organism>
<dbReference type="GO" id="GO:0004852">
    <property type="term" value="F:uroporphyrinogen-III synthase activity"/>
    <property type="evidence" value="ECO:0007669"/>
    <property type="project" value="UniProtKB-EC"/>
</dbReference>
<dbReference type="SUPFAM" id="SSF69618">
    <property type="entry name" value="HemD-like"/>
    <property type="match status" value="1"/>
</dbReference>
<dbReference type="EC" id="4.2.1.75" evidence="2"/>
<keyword evidence="2" id="KW-0456">Lyase</keyword>
<sequence length="288" mass="31541">MEEEKEEAVARVPGLEGKVLAITRGRKEAAEFSRLVKKEGGKAVPIQAIEIVPEGRKAARQFLKLLEEKKHDYCAFMSAQAVAVLFELGGKERIASALESTEVIAVGPKTKQELEKRGVRVAMMPKAFSSIGLVELLSSSSSSSSKDSHRGKKIIIPRSAEAGDYAAKALLDLGMAAVDEVFLYSVRTASITPAWKKFYRMLLDREIDAIVFTSASNVRSFFEIVDRLGGVRVDRLVQAVVSIGPFTSAELKRRKVRHREAKHHTVEGTVQAAKKLLVNTTSTTSRSG</sequence>